<evidence type="ECO:0000256" key="1">
    <source>
        <dbReference type="RuleBase" id="RU363044"/>
    </source>
</evidence>
<dbReference type="KEGG" id="pfy:PFICI_02775"/>
<evidence type="ECO:0000313" key="6">
    <source>
        <dbReference type="Proteomes" id="UP000030651"/>
    </source>
</evidence>
<dbReference type="GO" id="GO:0006281">
    <property type="term" value="P:DNA repair"/>
    <property type="evidence" value="ECO:0007669"/>
    <property type="project" value="UniProtKB-KW"/>
</dbReference>
<keyword evidence="1" id="KW-0547">Nucleotide-binding</keyword>
<dbReference type="Gene3D" id="3.40.50.300">
    <property type="entry name" value="P-loop containing nucleotide triphosphate hydrolases"/>
    <property type="match status" value="2"/>
</dbReference>
<dbReference type="HOGENOM" id="CLU_001613_7_4_1"/>
<dbReference type="EMBL" id="KI912110">
    <property type="protein sequence ID" value="ETS84750.1"/>
    <property type="molecule type" value="Genomic_DNA"/>
</dbReference>
<dbReference type="GO" id="GO:0000723">
    <property type="term" value="P:telomere maintenance"/>
    <property type="evidence" value="ECO:0007669"/>
    <property type="project" value="InterPro"/>
</dbReference>
<evidence type="ECO:0000313" key="5">
    <source>
        <dbReference type="EMBL" id="ETS84750.1"/>
    </source>
</evidence>
<feature type="region of interest" description="Disordered" evidence="2">
    <location>
        <begin position="134"/>
        <end position="161"/>
    </location>
</feature>
<dbReference type="GO" id="GO:0005524">
    <property type="term" value="F:ATP binding"/>
    <property type="evidence" value="ECO:0007669"/>
    <property type="project" value="UniProtKB-KW"/>
</dbReference>
<feature type="compositionally biased region" description="Polar residues" evidence="2">
    <location>
        <begin position="15"/>
        <end position="24"/>
    </location>
</feature>
<sequence length="806" mass="90161">MSDPSNNHAADPSGQYPNVQWSGYPQNPQQAQQHPHSSPVVATSHAQYFGSSQLPASQTHHSFESGQWETPYQYQQPGNTTSAPLIGYYHQYGSNSAPFNGYHYYDQTVAYPPLPQQPWPSADQFPAPQVAGYPAASQHLDQGAKRKRTPDGHFAPDPAVSSLPLHDQEYLAMDANMKRSKIKHEYNDAPAMPVPAGMAAARSLATSAIKQEPNDAEPRPPLMERPLSIPGAYPESSGESEYGFSGRPLIKSEQPYPAEAYQQANTTTSAAPQTVSEDPPLCPEQAELVDLICSGRNVFYTGSAGCGKSTVLKAFTKKLRAMGKKVRILAPTGRAALQVNGQTFWTFAGWTPGHMKKPLDDLKAAVHGKYIYERIKKNTDVIVFDEISMVENHILERLNELMKQAWFNPHRERQPAFGGVQVIVTGDFCQLPPVKPFQYCMHCGKEMLQKEVYGRKTYTCPQHREEFLDEHKWAFSSKAWQECNFVHVNLKQIHRQNDQEFIRMLQKCRIGDPLSSVELNRLMDHPCQVHHATSLFATREQARELNEAKFKKLTGVNYSYWAYDTFNWNPKHLHLRSKGALNMNRGPPTTDECKPIKALDDHRFSDIVELKRGMLVVLLTNLDLGAGLCNGSQGIVSGFEAYHPNKMPKAMIGKKDDPSMKIMGDHASLKEQAMKAFIESKGAKFKQWPIVRFHNGEKRMIYAECSISELGDEQPYSLLARTQIPLAPAWAMTIHKSQSLTMDRVIVDLSRTFEEGQIYVALSRATGLSGLKINGDATALTEGLGGNREVQRFLREKFGALNALCS</sequence>
<dbReference type="GO" id="GO:0043139">
    <property type="term" value="F:5'-3' DNA helicase activity"/>
    <property type="evidence" value="ECO:0007669"/>
    <property type="project" value="UniProtKB-EC"/>
</dbReference>
<feature type="compositionally biased region" description="Low complexity" evidence="2">
    <location>
        <begin position="25"/>
        <end position="39"/>
    </location>
</feature>
<dbReference type="Pfam" id="PF21530">
    <property type="entry name" value="Pif1_2B_dom"/>
    <property type="match status" value="1"/>
</dbReference>
<evidence type="ECO:0000256" key="2">
    <source>
        <dbReference type="SAM" id="MobiDB-lite"/>
    </source>
</evidence>
<keyword evidence="1" id="KW-0067">ATP-binding</keyword>
<dbReference type="InterPro" id="IPR010285">
    <property type="entry name" value="DNA_helicase_pif1-like_DEAD"/>
</dbReference>
<protein>
    <recommendedName>
        <fullName evidence="1">ATP-dependent DNA helicase</fullName>
        <ecNumber evidence="1">5.6.2.3</ecNumber>
    </recommendedName>
</protein>
<comment type="cofactor">
    <cofactor evidence="1">
        <name>Mg(2+)</name>
        <dbReference type="ChEBI" id="CHEBI:18420"/>
    </cofactor>
</comment>
<keyword evidence="1" id="KW-0347">Helicase</keyword>
<dbReference type="GO" id="GO:0006310">
    <property type="term" value="P:DNA recombination"/>
    <property type="evidence" value="ECO:0007669"/>
    <property type="project" value="UniProtKB-KW"/>
</dbReference>
<keyword evidence="1" id="KW-0234">DNA repair</keyword>
<keyword evidence="1" id="KW-0378">Hydrolase</keyword>
<comment type="similarity">
    <text evidence="1">Belongs to the helicase family.</text>
</comment>
<evidence type="ECO:0000259" key="4">
    <source>
        <dbReference type="Pfam" id="PF21530"/>
    </source>
</evidence>
<keyword evidence="1" id="KW-0233">DNA recombination</keyword>
<dbReference type="RefSeq" id="XP_007829547.1">
    <property type="nucleotide sequence ID" value="XM_007831356.1"/>
</dbReference>
<evidence type="ECO:0000259" key="3">
    <source>
        <dbReference type="Pfam" id="PF05970"/>
    </source>
</evidence>
<proteinExistence type="inferred from homology"/>
<dbReference type="GeneID" id="19267788"/>
<dbReference type="PANTHER" id="PTHR47642">
    <property type="entry name" value="ATP-DEPENDENT DNA HELICASE"/>
    <property type="match status" value="1"/>
</dbReference>
<dbReference type="CDD" id="cd18809">
    <property type="entry name" value="SF1_C_RecD"/>
    <property type="match status" value="1"/>
</dbReference>
<dbReference type="EC" id="5.6.2.3" evidence="1"/>
<dbReference type="Proteomes" id="UP000030651">
    <property type="component" value="Unassembled WGS sequence"/>
</dbReference>
<accession>W3XFF1</accession>
<dbReference type="AlphaFoldDB" id="W3XFF1"/>
<gene>
    <name evidence="5" type="ORF">PFICI_02775</name>
</gene>
<dbReference type="InParanoid" id="W3XFF1"/>
<dbReference type="InterPro" id="IPR049163">
    <property type="entry name" value="Pif1-like_2B_dom"/>
</dbReference>
<name>W3XFF1_PESFW</name>
<dbReference type="STRING" id="1229662.W3XFF1"/>
<keyword evidence="6" id="KW-1185">Reference proteome</keyword>
<reference evidence="6" key="1">
    <citation type="journal article" date="2015" name="BMC Genomics">
        <title>Genomic and transcriptomic analysis of the endophytic fungus Pestalotiopsis fici reveals its lifestyle and high potential for synthesis of natural products.</title>
        <authorList>
            <person name="Wang X."/>
            <person name="Zhang X."/>
            <person name="Liu L."/>
            <person name="Xiang M."/>
            <person name="Wang W."/>
            <person name="Sun X."/>
            <person name="Che Y."/>
            <person name="Guo L."/>
            <person name="Liu G."/>
            <person name="Guo L."/>
            <person name="Wang C."/>
            <person name="Yin W.B."/>
            <person name="Stadler M."/>
            <person name="Zhang X."/>
            <person name="Liu X."/>
        </authorList>
    </citation>
    <scope>NUCLEOTIDE SEQUENCE [LARGE SCALE GENOMIC DNA]</scope>
    <source>
        <strain evidence="6">W106-1 / CGMCC3.15140</strain>
    </source>
</reference>
<dbReference type="OMA" id="ADKWAFR"/>
<feature type="domain" description="DNA helicase Pif1-like 2B" evidence="4">
    <location>
        <begin position="609"/>
        <end position="639"/>
    </location>
</feature>
<dbReference type="InterPro" id="IPR051055">
    <property type="entry name" value="PIF1_helicase"/>
</dbReference>
<feature type="compositionally biased region" description="Polar residues" evidence="2">
    <location>
        <begin position="40"/>
        <end position="76"/>
    </location>
</feature>
<dbReference type="GO" id="GO:0016887">
    <property type="term" value="F:ATP hydrolysis activity"/>
    <property type="evidence" value="ECO:0007669"/>
    <property type="project" value="RHEA"/>
</dbReference>
<dbReference type="SUPFAM" id="SSF52540">
    <property type="entry name" value="P-loop containing nucleoside triphosphate hydrolases"/>
    <property type="match status" value="2"/>
</dbReference>
<feature type="domain" description="DNA helicase Pif1-like DEAD-box helicase" evidence="3">
    <location>
        <begin position="283"/>
        <end position="435"/>
    </location>
</feature>
<dbReference type="PANTHER" id="PTHR47642:SF7">
    <property type="entry name" value="ATP-DEPENDENT DNA HELICASE PIF1"/>
    <property type="match status" value="1"/>
</dbReference>
<dbReference type="eggNOG" id="KOG0987">
    <property type="taxonomic scope" value="Eukaryota"/>
</dbReference>
<dbReference type="OrthoDB" id="432234at2759"/>
<dbReference type="Pfam" id="PF05970">
    <property type="entry name" value="PIF1"/>
    <property type="match status" value="1"/>
</dbReference>
<organism evidence="5 6">
    <name type="scientific">Pestalotiopsis fici (strain W106-1 / CGMCC3.15140)</name>
    <dbReference type="NCBI Taxonomy" id="1229662"/>
    <lineage>
        <taxon>Eukaryota</taxon>
        <taxon>Fungi</taxon>
        <taxon>Dikarya</taxon>
        <taxon>Ascomycota</taxon>
        <taxon>Pezizomycotina</taxon>
        <taxon>Sordariomycetes</taxon>
        <taxon>Xylariomycetidae</taxon>
        <taxon>Amphisphaeriales</taxon>
        <taxon>Sporocadaceae</taxon>
        <taxon>Pestalotiopsis</taxon>
    </lineage>
</organism>
<comment type="catalytic activity">
    <reaction evidence="1">
        <text>ATP + H2O = ADP + phosphate + H(+)</text>
        <dbReference type="Rhea" id="RHEA:13065"/>
        <dbReference type="ChEBI" id="CHEBI:15377"/>
        <dbReference type="ChEBI" id="CHEBI:15378"/>
        <dbReference type="ChEBI" id="CHEBI:30616"/>
        <dbReference type="ChEBI" id="CHEBI:43474"/>
        <dbReference type="ChEBI" id="CHEBI:456216"/>
        <dbReference type="EC" id="5.6.2.3"/>
    </reaction>
</comment>
<keyword evidence="1" id="KW-0227">DNA damage</keyword>
<dbReference type="InterPro" id="IPR027417">
    <property type="entry name" value="P-loop_NTPase"/>
</dbReference>
<feature type="region of interest" description="Disordered" evidence="2">
    <location>
        <begin position="1"/>
        <end position="76"/>
    </location>
</feature>